<evidence type="ECO:0000313" key="3">
    <source>
        <dbReference type="Proteomes" id="UP000783863"/>
    </source>
</evidence>
<dbReference type="InterPro" id="IPR027417">
    <property type="entry name" value="P-loop_NTPase"/>
</dbReference>
<protein>
    <submittedName>
        <fullName evidence="2">AAA family ATPase</fullName>
    </submittedName>
</protein>
<dbReference type="SUPFAM" id="SSF52540">
    <property type="entry name" value="P-loop containing nucleoside triphosphate hydrolases"/>
    <property type="match status" value="1"/>
</dbReference>
<dbReference type="Gene3D" id="1.10.8.60">
    <property type="match status" value="1"/>
</dbReference>
<organism evidence="2 3">
    <name type="scientific">Haloarcula salinisoli</name>
    <dbReference type="NCBI Taxonomy" id="2487746"/>
    <lineage>
        <taxon>Archaea</taxon>
        <taxon>Methanobacteriati</taxon>
        <taxon>Methanobacteriota</taxon>
        <taxon>Stenosarchaea group</taxon>
        <taxon>Halobacteria</taxon>
        <taxon>Halobacteriales</taxon>
        <taxon>Haloarculaceae</taxon>
        <taxon>Haloarcula</taxon>
    </lineage>
</organism>
<comment type="caution">
    <text evidence="2">The sequence shown here is derived from an EMBL/GenBank/DDBJ whole genome shotgun (WGS) entry which is preliminary data.</text>
</comment>
<dbReference type="RefSeq" id="WP_220588903.1">
    <property type="nucleotide sequence ID" value="NZ_RKLQ01000002.1"/>
</dbReference>
<dbReference type="EMBL" id="RKLQ01000002">
    <property type="protein sequence ID" value="MBX0304698.1"/>
    <property type="molecule type" value="Genomic_DNA"/>
</dbReference>
<feature type="domain" description="Orc1-like AAA ATPase" evidence="1">
    <location>
        <begin position="33"/>
        <end position="178"/>
    </location>
</feature>
<accession>A0A8J7YJG5</accession>
<dbReference type="AlphaFoldDB" id="A0A8J7YJG5"/>
<dbReference type="Pfam" id="PF13191">
    <property type="entry name" value="AAA_16"/>
    <property type="match status" value="1"/>
</dbReference>
<reference evidence="2" key="1">
    <citation type="submission" date="2021-06" db="EMBL/GenBank/DDBJ databases">
        <title>Halomicroarcula sp. F24A a new haloarchaeum isolated from saline soil.</title>
        <authorList>
            <person name="Duran-Viseras A."/>
            <person name="Sanchez-Porro C."/>
            <person name="Ventosa A."/>
        </authorList>
    </citation>
    <scope>NUCLEOTIDE SEQUENCE</scope>
    <source>
        <strain evidence="2">F24A</strain>
    </source>
</reference>
<proteinExistence type="predicted"/>
<gene>
    <name evidence="2" type="ORF">EGD98_13560</name>
</gene>
<dbReference type="Gene3D" id="3.40.50.300">
    <property type="entry name" value="P-loop containing nucleotide triphosphate hydrolases"/>
    <property type="match status" value="1"/>
</dbReference>
<dbReference type="Proteomes" id="UP000783863">
    <property type="component" value="Unassembled WGS sequence"/>
</dbReference>
<evidence type="ECO:0000259" key="1">
    <source>
        <dbReference type="Pfam" id="PF13191"/>
    </source>
</evidence>
<evidence type="ECO:0000313" key="2">
    <source>
        <dbReference type="EMBL" id="MBX0304698.1"/>
    </source>
</evidence>
<sequence length="391" mass="41962">MDLDTRITRRQRDETGLVIDDEAISPVAHVAEPIGRGPVFETLLDYLDPVLDGDLPPDAYVWGPTGAGKSAVVTALFAHLRPRRSRLGSIVHTATHDGPGRRSAPSFVYVDARAATTDFGLYHTVLDGIVEESVPTQGVRTETLLDQLRETLASPSCRAVVAVDHVGESETDALSAFAERLDGLGDALAWLAIGRTPPADLESLPPTKRIEVPAYDTGTLADIVTSRAMSGLDAHALTYQQSRAIAAWANGNAHDALAALFAAADRANECGRSRIDDEDIAHAREAIQRPCVPLAQVLTLAPNRQRVLSALLDVDAGDRSSVEDTAAAIAGDVDLSAGTVKRYLYEFADDGIVDRVRTDGSTSGRPPSRVEPRFPTRVFRRLHERGGPDTV</sequence>
<dbReference type="InterPro" id="IPR041664">
    <property type="entry name" value="AAA_16"/>
</dbReference>
<name>A0A8J7YJG5_9EURY</name>
<keyword evidence="3" id="KW-1185">Reference proteome</keyword>